<evidence type="ECO:0000313" key="3">
    <source>
        <dbReference type="WBParaSite" id="nRc.2.0.1.t05904-RA"/>
    </source>
</evidence>
<proteinExistence type="predicted"/>
<dbReference type="WBParaSite" id="nRc.2.0.1.t05904-RA">
    <property type="protein sequence ID" value="nRc.2.0.1.t05904-RA"/>
    <property type="gene ID" value="nRc.2.0.1.g05904"/>
</dbReference>
<evidence type="ECO:0000313" key="2">
    <source>
        <dbReference type="Proteomes" id="UP000887565"/>
    </source>
</evidence>
<protein>
    <submittedName>
        <fullName evidence="3">Uncharacterized protein</fullName>
    </submittedName>
</protein>
<dbReference type="AlphaFoldDB" id="A0A915HVH7"/>
<keyword evidence="2" id="KW-1185">Reference proteome</keyword>
<dbReference type="Proteomes" id="UP000887565">
    <property type="component" value="Unplaced"/>
</dbReference>
<reference evidence="3" key="1">
    <citation type="submission" date="2022-11" db="UniProtKB">
        <authorList>
            <consortium name="WormBaseParasite"/>
        </authorList>
    </citation>
    <scope>IDENTIFICATION</scope>
</reference>
<name>A0A915HVH7_ROMCU</name>
<accession>A0A915HVH7</accession>
<organism evidence="2 3">
    <name type="scientific">Romanomermis culicivorax</name>
    <name type="common">Nematode worm</name>
    <dbReference type="NCBI Taxonomy" id="13658"/>
    <lineage>
        <taxon>Eukaryota</taxon>
        <taxon>Metazoa</taxon>
        <taxon>Ecdysozoa</taxon>
        <taxon>Nematoda</taxon>
        <taxon>Enoplea</taxon>
        <taxon>Dorylaimia</taxon>
        <taxon>Mermithida</taxon>
        <taxon>Mermithoidea</taxon>
        <taxon>Mermithidae</taxon>
        <taxon>Romanomermis</taxon>
    </lineage>
</organism>
<evidence type="ECO:0000256" key="1">
    <source>
        <dbReference type="SAM" id="MobiDB-lite"/>
    </source>
</evidence>
<sequence length="112" mass="13035">MDRTTGAERYRAVNFDFANLKNHGFGTGFKIRTRKLRRRQIFDLRRSSPGRSKSDDNVREAKNKDATFVKSCKINLKPHSHESRERTPINNEEINVAIVIKPFFVTTIDEIL</sequence>
<feature type="region of interest" description="Disordered" evidence="1">
    <location>
        <begin position="42"/>
        <end position="63"/>
    </location>
</feature>